<dbReference type="PANTHER" id="PTHR43431:SF1">
    <property type="entry name" value="OS08G0476300 PROTEIN"/>
    <property type="match status" value="1"/>
</dbReference>
<dbReference type="OrthoDB" id="9806974at2"/>
<comment type="caution">
    <text evidence="1">The sequence shown here is derived from an EMBL/GenBank/DDBJ whole genome shotgun (WGS) entry which is preliminary data.</text>
</comment>
<dbReference type="Proteomes" id="UP000234341">
    <property type="component" value="Unassembled WGS sequence"/>
</dbReference>
<dbReference type="Pfam" id="PF00106">
    <property type="entry name" value="adh_short"/>
    <property type="match status" value="1"/>
</dbReference>
<accession>A0A2N5C3I9</accession>
<dbReference type="Gene3D" id="3.40.50.720">
    <property type="entry name" value="NAD(P)-binding Rossmann-like Domain"/>
    <property type="match status" value="1"/>
</dbReference>
<protein>
    <submittedName>
        <fullName evidence="1">Short-chain dehydrogenase</fullName>
    </submittedName>
</protein>
<dbReference type="PRINTS" id="PR01397">
    <property type="entry name" value="DHBDHDRGNASE"/>
</dbReference>
<dbReference type="GO" id="GO:0008667">
    <property type="term" value="F:2,3-dihydro-2,3-dihydroxybenzoate dehydrogenase activity"/>
    <property type="evidence" value="ECO:0007669"/>
    <property type="project" value="InterPro"/>
</dbReference>
<sequence length="217" mass="22829">MKTFLSIGSGPGIGFATAERFAREGFHVVLSARDLERTRQLSDRLIAQGYSAEARAVDASNPNALVELVNSVESQRGAVDVLHYNAAILRQATLANQPTDTFVSDLSVNIGGALVAAQAAMPGMSTRKSGAILLTGGFFAISPNPEYLSLSLGKAGIRALAHGLFNTAKTQGVHVASVTVAAFVKPDSIEAAGIAEEFWKLHSQPNDAWTAEVTYTA</sequence>
<dbReference type="InterPro" id="IPR002347">
    <property type="entry name" value="SDR_fam"/>
</dbReference>
<organism evidence="1 2">
    <name type="scientific">Cupriavidus pauculus</name>
    <dbReference type="NCBI Taxonomy" id="82633"/>
    <lineage>
        <taxon>Bacteria</taxon>
        <taxon>Pseudomonadati</taxon>
        <taxon>Pseudomonadota</taxon>
        <taxon>Betaproteobacteria</taxon>
        <taxon>Burkholderiales</taxon>
        <taxon>Burkholderiaceae</taxon>
        <taxon>Cupriavidus</taxon>
    </lineage>
</organism>
<dbReference type="InterPro" id="IPR036291">
    <property type="entry name" value="NAD(P)-bd_dom_sf"/>
</dbReference>
<dbReference type="GO" id="GO:0019290">
    <property type="term" value="P:siderophore biosynthetic process"/>
    <property type="evidence" value="ECO:0007669"/>
    <property type="project" value="InterPro"/>
</dbReference>
<reference evidence="1 2" key="1">
    <citation type="submission" date="2017-12" db="EMBL/GenBank/DDBJ databases">
        <title>Genome sequence of the active heterotrophic nitrifier-denitrifier, Cupriavidus pauculus UM1.</title>
        <authorList>
            <person name="Putonti C."/>
            <person name="Castignetti D."/>
        </authorList>
    </citation>
    <scope>NUCLEOTIDE SEQUENCE [LARGE SCALE GENOMIC DNA]</scope>
    <source>
        <strain evidence="1 2">UM1</strain>
    </source>
</reference>
<evidence type="ECO:0000313" key="2">
    <source>
        <dbReference type="Proteomes" id="UP000234341"/>
    </source>
</evidence>
<dbReference type="SUPFAM" id="SSF51735">
    <property type="entry name" value="NAD(P)-binding Rossmann-fold domains"/>
    <property type="match status" value="1"/>
</dbReference>
<dbReference type="AlphaFoldDB" id="A0A2N5C3I9"/>
<gene>
    <name evidence="1" type="ORF">CYJ10_30855</name>
</gene>
<name>A0A2N5C3I9_9BURK</name>
<dbReference type="RefSeq" id="WP_101685241.1">
    <property type="nucleotide sequence ID" value="NZ_PJRP01000023.1"/>
</dbReference>
<proteinExistence type="predicted"/>
<dbReference type="PANTHER" id="PTHR43431">
    <property type="entry name" value="OXIDOREDUCTASE, SHORT CHAIN DEHYDROGENASE/REDUCTASE FAMILY (AFU_ORTHOLOGUE AFUA_5G14000)"/>
    <property type="match status" value="1"/>
</dbReference>
<dbReference type="EMBL" id="PJRP01000023">
    <property type="protein sequence ID" value="PLP96782.1"/>
    <property type="molecule type" value="Genomic_DNA"/>
</dbReference>
<dbReference type="InterPro" id="IPR003560">
    <property type="entry name" value="DHB_DH"/>
</dbReference>
<evidence type="ECO:0000313" key="1">
    <source>
        <dbReference type="EMBL" id="PLP96782.1"/>
    </source>
</evidence>